<gene>
    <name evidence="8" type="ORF">J2S59_003007</name>
</gene>
<evidence type="ECO:0000256" key="6">
    <source>
        <dbReference type="ARBA" id="ARBA00023014"/>
    </source>
</evidence>
<evidence type="ECO:0000256" key="5">
    <source>
        <dbReference type="ARBA" id="ARBA00023004"/>
    </source>
</evidence>
<keyword evidence="6" id="KW-0411">Iron-sulfur</keyword>
<evidence type="ECO:0000256" key="2">
    <source>
        <dbReference type="ARBA" id="ARBA00022448"/>
    </source>
</evidence>
<name>A0ABT9NS27_9ACTN</name>
<evidence type="ECO:0000313" key="8">
    <source>
        <dbReference type="EMBL" id="MDP9823198.1"/>
    </source>
</evidence>
<dbReference type="SUPFAM" id="SSF54862">
    <property type="entry name" value="4Fe-4S ferredoxins"/>
    <property type="match status" value="1"/>
</dbReference>
<organism evidence="8 9">
    <name type="scientific">Nocardioides massiliensis</name>
    <dbReference type="NCBI Taxonomy" id="1325935"/>
    <lineage>
        <taxon>Bacteria</taxon>
        <taxon>Bacillati</taxon>
        <taxon>Actinomycetota</taxon>
        <taxon>Actinomycetes</taxon>
        <taxon>Propionibacteriales</taxon>
        <taxon>Nocardioidaceae</taxon>
        <taxon>Nocardioides</taxon>
    </lineage>
</organism>
<keyword evidence="4" id="KW-0249">Electron transport</keyword>
<dbReference type="PANTHER" id="PTHR36923">
    <property type="entry name" value="FERREDOXIN"/>
    <property type="match status" value="1"/>
</dbReference>
<dbReference type="EMBL" id="JAUSQM010000001">
    <property type="protein sequence ID" value="MDP9823198.1"/>
    <property type="molecule type" value="Genomic_DNA"/>
</dbReference>
<accession>A0ABT9NS27</accession>
<evidence type="ECO:0000256" key="3">
    <source>
        <dbReference type="ARBA" id="ARBA00022723"/>
    </source>
</evidence>
<dbReference type="PANTHER" id="PTHR36923:SF3">
    <property type="entry name" value="FERREDOXIN"/>
    <property type="match status" value="1"/>
</dbReference>
<evidence type="ECO:0000256" key="4">
    <source>
        <dbReference type="ARBA" id="ARBA00022982"/>
    </source>
</evidence>
<sequence>MTKIKVDFDLCEANALCEAFAPDVFEVDDDDMLQVHTDDVTDDNRDRVEKAAAACPRAAIRLEG</sequence>
<dbReference type="RefSeq" id="WP_068120312.1">
    <property type="nucleotide sequence ID" value="NZ_CCXJ01000258.1"/>
</dbReference>
<comment type="caution">
    <text evidence="8">The sequence shown here is derived from an EMBL/GenBank/DDBJ whole genome shotgun (WGS) entry which is preliminary data.</text>
</comment>
<keyword evidence="9" id="KW-1185">Reference proteome</keyword>
<keyword evidence="2" id="KW-0813">Transport</keyword>
<reference evidence="8 9" key="1">
    <citation type="submission" date="2023-07" db="EMBL/GenBank/DDBJ databases">
        <title>Sequencing the genomes of 1000 actinobacteria strains.</title>
        <authorList>
            <person name="Klenk H.-P."/>
        </authorList>
    </citation>
    <scope>NUCLEOTIDE SEQUENCE [LARGE SCALE GENOMIC DNA]</scope>
    <source>
        <strain evidence="8 9">GD13</strain>
    </source>
</reference>
<dbReference type="InterPro" id="IPR051269">
    <property type="entry name" value="Fe-S_cluster_ET"/>
</dbReference>
<dbReference type="Pfam" id="PF13459">
    <property type="entry name" value="Fer4_15"/>
    <property type="match status" value="1"/>
</dbReference>
<proteinExistence type="predicted"/>
<protein>
    <submittedName>
        <fullName evidence="8">Ferredoxin</fullName>
    </submittedName>
</protein>
<evidence type="ECO:0000256" key="7">
    <source>
        <dbReference type="ARBA" id="ARBA00023291"/>
    </source>
</evidence>
<evidence type="ECO:0000313" key="9">
    <source>
        <dbReference type="Proteomes" id="UP001240447"/>
    </source>
</evidence>
<comment type="cofactor">
    <cofactor evidence="1">
        <name>[3Fe-4S] cluster</name>
        <dbReference type="ChEBI" id="CHEBI:21137"/>
    </cofactor>
</comment>
<keyword evidence="7" id="KW-0003">3Fe-4S</keyword>
<keyword evidence="3" id="KW-0479">Metal-binding</keyword>
<dbReference type="Proteomes" id="UP001240447">
    <property type="component" value="Unassembled WGS sequence"/>
</dbReference>
<evidence type="ECO:0000256" key="1">
    <source>
        <dbReference type="ARBA" id="ARBA00001927"/>
    </source>
</evidence>
<dbReference type="Gene3D" id="3.30.70.20">
    <property type="match status" value="1"/>
</dbReference>
<keyword evidence="5" id="KW-0408">Iron</keyword>